<evidence type="ECO:0000256" key="1">
    <source>
        <dbReference type="SAM" id="SignalP"/>
    </source>
</evidence>
<keyword evidence="3" id="KW-1185">Reference proteome</keyword>
<dbReference type="OrthoDB" id="886805at2"/>
<accession>A0A399SKU2</accession>
<name>A0A399SKU2_9BACT</name>
<dbReference type="RefSeq" id="WP_119430963.1">
    <property type="nucleotide sequence ID" value="NZ_QWGE01000001.1"/>
</dbReference>
<sequence>MKNTNKKYAKLMLAGALSFSFVAEATNYTLTENSTHITEIVSQASTKKWEKQLLGPYHKINTLTAANVREAYTAFLTNVRAQHNNWTDTEWDHAKAVLDKLDYKKNTLESQLKLDDKGKIKMLQAEFRALETGDDIKD</sequence>
<feature type="chain" id="PRO_5017251005" evidence="1">
    <location>
        <begin position="26"/>
        <end position="138"/>
    </location>
</feature>
<keyword evidence="1" id="KW-0732">Signal</keyword>
<evidence type="ECO:0000313" key="3">
    <source>
        <dbReference type="Proteomes" id="UP000266005"/>
    </source>
</evidence>
<evidence type="ECO:0000313" key="2">
    <source>
        <dbReference type="EMBL" id="RIJ43083.1"/>
    </source>
</evidence>
<dbReference type="AlphaFoldDB" id="A0A399SKU2"/>
<protein>
    <submittedName>
        <fullName evidence="2">Uncharacterized protein</fullName>
    </submittedName>
</protein>
<organism evidence="2 3">
    <name type="scientific">Pontibacter oryzae</name>
    <dbReference type="NCBI Taxonomy" id="2304593"/>
    <lineage>
        <taxon>Bacteria</taxon>
        <taxon>Pseudomonadati</taxon>
        <taxon>Bacteroidota</taxon>
        <taxon>Cytophagia</taxon>
        <taxon>Cytophagales</taxon>
        <taxon>Hymenobacteraceae</taxon>
        <taxon>Pontibacter</taxon>
    </lineage>
</organism>
<dbReference type="EMBL" id="QWGE01000001">
    <property type="protein sequence ID" value="RIJ43083.1"/>
    <property type="molecule type" value="Genomic_DNA"/>
</dbReference>
<comment type="caution">
    <text evidence="2">The sequence shown here is derived from an EMBL/GenBank/DDBJ whole genome shotgun (WGS) entry which is preliminary data.</text>
</comment>
<proteinExistence type="predicted"/>
<feature type="signal peptide" evidence="1">
    <location>
        <begin position="1"/>
        <end position="25"/>
    </location>
</feature>
<gene>
    <name evidence="2" type="ORF">D1627_04435</name>
</gene>
<dbReference type="Proteomes" id="UP000266005">
    <property type="component" value="Unassembled WGS sequence"/>
</dbReference>
<reference evidence="3" key="1">
    <citation type="submission" date="2018-08" db="EMBL/GenBank/DDBJ databases">
        <title>Mucilaginibacter sp. MYSH2.</title>
        <authorList>
            <person name="Seo T."/>
        </authorList>
    </citation>
    <scope>NUCLEOTIDE SEQUENCE [LARGE SCALE GENOMIC DNA]</scope>
    <source>
        <strain evidence="3">KIRAN</strain>
    </source>
</reference>